<keyword evidence="2" id="KW-1185">Reference proteome</keyword>
<evidence type="ECO:0000313" key="2">
    <source>
        <dbReference type="Proteomes" id="UP000605392"/>
    </source>
</evidence>
<name>A0ACB5PWC9_9BACT</name>
<protein>
    <submittedName>
        <fullName evidence="1">TonB-dependent receptor</fullName>
    </submittedName>
</protein>
<evidence type="ECO:0000313" key="1">
    <source>
        <dbReference type="EMBL" id="GGF78651.1"/>
    </source>
</evidence>
<organism evidence="1 2">
    <name type="scientific">Hymenobacter qilianensis</name>
    <dbReference type="NCBI Taxonomy" id="1385715"/>
    <lineage>
        <taxon>Bacteria</taxon>
        <taxon>Pseudomonadati</taxon>
        <taxon>Bacteroidota</taxon>
        <taxon>Cytophagia</taxon>
        <taxon>Cytophagales</taxon>
        <taxon>Hymenobacteraceae</taxon>
        <taxon>Hymenobacter</taxon>
    </lineage>
</organism>
<dbReference type="EMBL" id="BMFN01000004">
    <property type="protein sequence ID" value="GGF78651.1"/>
    <property type="molecule type" value="Genomic_DNA"/>
</dbReference>
<sequence>MKRILLLLLLFLITAGHLAAQTAPTTLSGTVRDPGGRGLPGVNVFLKTTFDGASTDSLGHFRFHTRQAGTLPLVVTLLGYQPQEQMVKLDGKPQRFIFTLKEARNQLGAVTITSGTFEAGGDKRNTVFSSRDVVTTAGASADVAGALNTMPGTTRNGEEGRLFVRGGAAGETRQYLDGVPLQSPYNASVSGVPARGRFSPMLFKGMAFSTGGYSAEYGQALSAIVALQSEDLAPETQTGISLLSLGALSLSHQQRYERSSVAVTGDYMNMRPYFGVVPQRLLTAFQSSGGSVALRQRTGAAGMVKVYGALNQQRMGVRQPEAEWEGGRPVNLEANNVYLNTTFRSPLRRGWSVQTGAAATRDVQTARIAVRDTQTHQVSDQARRELEQSIVGRMVLTNDSASSYWNLKLGVEGLVQRNQQGYEFAPQDTMFRFSERRLATFAESDVAFSNKLVGRVGGRAEYSGVLQRWNAAPRLALAYQVNEKTQLSGAWGYFYQTPASDLLIRAENRERLRFERAQHFQLTYLRSHDDRTLRVEAYAKTYAQLVRFRENAPQNPLTPFDPTSYRSTGRGYANGVDILWRDRKTLKNADYWVSYGFLDTRRQQRLDPVLAVPTFAARHNLSVVGKYWLAKLHTQVGATYTYNSPRTFHNPNEAGGYNQGRLPSFQDFSLNASYLTTLWKNLTIVHVSCTNVLGRENVFGYRYAAAPDANGLYSGTALRPSAPRMVFVALLISINKKRPADIDTAPE</sequence>
<reference evidence="1 2" key="1">
    <citation type="journal article" date="2019" name="Int. J. Syst. Evol. Microbiol.">
        <title>The Global Catalogue of Microorganisms (GCM) 10K type strain sequencing project: providing services to taxonomists for standard genome sequencing and annotation.</title>
        <authorList>
            <consortium name="The Broad Institute Genomics Platform"/>
            <consortium name="The Broad Institute Genome Sequencing Center for Infectious Disease"/>
            <person name="Wu L."/>
            <person name="Ma J."/>
        </authorList>
    </citation>
    <scope>NUCLEOTIDE SEQUENCE [LARGE SCALE GENOMIC DNA]</scope>
    <source>
        <strain evidence="1 2">CGMCC 1.12720</strain>
    </source>
</reference>
<proteinExistence type="predicted"/>
<dbReference type="Proteomes" id="UP000605392">
    <property type="component" value="Unassembled WGS sequence"/>
</dbReference>
<comment type="caution">
    <text evidence="1">The sequence shown here is derived from an EMBL/GenBank/DDBJ whole genome shotgun (WGS) entry which is preliminary data.</text>
</comment>
<keyword evidence="1" id="KW-0675">Receptor</keyword>
<accession>A0ACB5PWC9</accession>
<gene>
    <name evidence="1" type="ORF">GCM10011375_37170</name>
</gene>